<dbReference type="InterPro" id="IPR013132">
    <property type="entry name" value="PseI/NeuA/B-like_N"/>
</dbReference>
<dbReference type="PANTHER" id="PTHR42966">
    <property type="entry name" value="N-ACETYLNEURAMINATE SYNTHASE"/>
    <property type="match status" value="1"/>
</dbReference>
<dbReference type="SUPFAM" id="SSF51269">
    <property type="entry name" value="AFP III-like domain"/>
    <property type="match status" value="1"/>
</dbReference>
<dbReference type="InterPro" id="IPR013974">
    <property type="entry name" value="SAF"/>
</dbReference>
<evidence type="ECO:0000313" key="2">
    <source>
        <dbReference type="EMBL" id="QPJ63970.1"/>
    </source>
</evidence>
<sequence length="359" mass="39511">MNSSNLSFDFCGQPLGDGVAPWIVAEVGLNHNGDVELAKRMLRSAKENGADAVKLQTFVSTELVSRRALMRDPDHPETNIHQYEFFQRYELKREEYAALFELAKELDLPLFSAPFDDQSLEMLADLGCPAFKIASPDLTYHEFLKRVARLGRPVVLSSGTSSLAETKAAAQVIRDAGNERLVVLHCVSHYPAVREEMNLNCLPLLRETLGVPVGLSDHTMDSASALAATALGAAMIEKHFTLDRKLPGPDQPLSIEPGELRELKTLSQNIFQTLGKAVKESQPEEEPVKQSARRSLTALVDIEPGTVLTREMIGVKRPGTGIQPGQLERAIGCVSRTQIFSDQTLTWDLIRPPESNGSK</sequence>
<organism evidence="2 3">
    <name type="scientific">Candidatus Nitrohelix vancouverensis</name>
    <dbReference type="NCBI Taxonomy" id="2705534"/>
    <lineage>
        <taxon>Bacteria</taxon>
        <taxon>Pseudomonadati</taxon>
        <taxon>Nitrospinota/Tectimicrobiota group</taxon>
        <taxon>Nitrospinota</taxon>
        <taxon>Nitrospinia</taxon>
        <taxon>Nitrospinales</taxon>
        <taxon>Nitrospinaceae</taxon>
        <taxon>Candidatus Nitrohelix</taxon>
    </lineage>
</organism>
<dbReference type="PROSITE" id="PS50844">
    <property type="entry name" value="AFP_LIKE"/>
    <property type="match status" value="1"/>
</dbReference>
<evidence type="ECO:0000259" key="1">
    <source>
        <dbReference type="PROSITE" id="PS50844"/>
    </source>
</evidence>
<evidence type="ECO:0000313" key="3">
    <source>
        <dbReference type="Proteomes" id="UP000594464"/>
    </source>
</evidence>
<dbReference type="SMART" id="SM00858">
    <property type="entry name" value="SAF"/>
    <property type="match status" value="1"/>
</dbReference>
<dbReference type="Gene3D" id="3.90.1210.10">
    <property type="entry name" value="Antifreeze-like/N-acetylneuraminic acid synthase C-terminal domain"/>
    <property type="match status" value="1"/>
</dbReference>
<dbReference type="InterPro" id="IPR036732">
    <property type="entry name" value="AFP_Neu5c_C_sf"/>
</dbReference>
<dbReference type="GO" id="GO:0016051">
    <property type="term" value="P:carbohydrate biosynthetic process"/>
    <property type="evidence" value="ECO:0007669"/>
    <property type="project" value="InterPro"/>
</dbReference>
<dbReference type="PANTHER" id="PTHR42966:SF1">
    <property type="entry name" value="SIALIC ACID SYNTHASE"/>
    <property type="match status" value="1"/>
</dbReference>
<reference evidence="3" key="1">
    <citation type="submission" date="2020-02" db="EMBL/GenBank/DDBJ databases">
        <title>Genomic and physiological characterization of two novel Nitrospinaceae genera.</title>
        <authorList>
            <person name="Mueller A.J."/>
            <person name="Jung M.-Y."/>
            <person name="Strachan C.R."/>
            <person name="Herbold C.W."/>
            <person name="Kirkegaard R.H."/>
            <person name="Daims H."/>
        </authorList>
    </citation>
    <scope>NUCLEOTIDE SEQUENCE [LARGE SCALE GENOMIC DNA]</scope>
</reference>
<dbReference type="Pfam" id="PF03102">
    <property type="entry name" value="NeuB"/>
    <property type="match status" value="1"/>
</dbReference>
<proteinExistence type="predicted"/>
<dbReference type="InterPro" id="IPR013785">
    <property type="entry name" value="Aldolase_TIM"/>
</dbReference>
<dbReference type="SUPFAM" id="SSF51569">
    <property type="entry name" value="Aldolase"/>
    <property type="match status" value="1"/>
</dbReference>
<dbReference type="InterPro" id="IPR006190">
    <property type="entry name" value="SAF_AFP_Neu5Ac"/>
</dbReference>
<dbReference type="Proteomes" id="UP000594464">
    <property type="component" value="Chromosome"/>
</dbReference>
<gene>
    <name evidence="2" type="ORF">G3M78_00515</name>
</gene>
<dbReference type="CDD" id="cd11615">
    <property type="entry name" value="SAF_NeuB_like"/>
    <property type="match status" value="1"/>
</dbReference>
<accession>A0A7T0BZW0</accession>
<dbReference type="KEGG" id="nva:G3M78_00515"/>
<dbReference type="EMBL" id="CP048620">
    <property type="protein sequence ID" value="QPJ63970.1"/>
    <property type="molecule type" value="Genomic_DNA"/>
</dbReference>
<dbReference type="Pfam" id="PF08666">
    <property type="entry name" value="SAF"/>
    <property type="match status" value="1"/>
</dbReference>
<dbReference type="AlphaFoldDB" id="A0A7T0BZW0"/>
<name>A0A7T0BZW0_9BACT</name>
<feature type="domain" description="AFP-like" evidence="1">
    <location>
        <begin position="295"/>
        <end position="353"/>
    </location>
</feature>
<dbReference type="InterPro" id="IPR057736">
    <property type="entry name" value="SAF_PseI/NeuA/NeuB"/>
</dbReference>
<dbReference type="GO" id="GO:0047444">
    <property type="term" value="F:N-acylneuraminate-9-phosphate synthase activity"/>
    <property type="evidence" value="ECO:0007669"/>
    <property type="project" value="TreeGrafter"/>
</dbReference>
<dbReference type="InterPro" id="IPR051690">
    <property type="entry name" value="PseI-like"/>
</dbReference>
<protein>
    <recommendedName>
        <fullName evidence="1">AFP-like domain-containing protein</fullName>
    </recommendedName>
</protein>
<dbReference type="Gene3D" id="3.20.20.70">
    <property type="entry name" value="Aldolase class I"/>
    <property type="match status" value="1"/>
</dbReference>